<accession>A0A0F8ZQK4</accession>
<name>A0A0F8ZQK4_9ZZZZ</name>
<comment type="caution">
    <text evidence="2">The sequence shown here is derived from an EMBL/GenBank/DDBJ whole genome shotgun (WGS) entry which is preliminary data.</text>
</comment>
<evidence type="ECO:0000256" key="1">
    <source>
        <dbReference type="SAM" id="MobiDB-lite"/>
    </source>
</evidence>
<dbReference type="InterPro" id="IPR011049">
    <property type="entry name" value="Serralysin-like_metalloprot_C"/>
</dbReference>
<protein>
    <submittedName>
        <fullName evidence="2">Uncharacterized protein</fullName>
    </submittedName>
</protein>
<feature type="region of interest" description="Disordered" evidence="1">
    <location>
        <begin position="1"/>
        <end position="38"/>
    </location>
</feature>
<sequence length="220" mass="23457">NDTLDGGEGADSLSGGSGSDTIRSRDSAADSVTCGAETDSVVADTLDTIASDCEQVDRGTSGGDDSPDGEDPGGNDPGVGVDPDDGTPVRISRRAVRITHSGVLRVRVACLGQGSRPCEGRIRLKTQRRFRRGAMIRPRRLTVGSGSLSIRANSTRTIRIRARRRSRGLLSRYKRLRIKVTVVTVDETGSLATTSRLITSKRRAAPKSIAPPLAIRRRGH</sequence>
<dbReference type="SUPFAM" id="SSF51120">
    <property type="entry name" value="beta-Roll"/>
    <property type="match status" value="1"/>
</dbReference>
<dbReference type="InterPro" id="IPR001343">
    <property type="entry name" value="Hemolysn_Ca-bd"/>
</dbReference>
<dbReference type="InterPro" id="IPR018511">
    <property type="entry name" value="Hemolysin-typ_Ca-bd_CS"/>
</dbReference>
<reference evidence="2" key="1">
    <citation type="journal article" date="2015" name="Nature">
        <title>Complex archaea that bridge the gap between prokaryotes and eukaryotes.</title>
        <authorList>
            <person name="Spang A."/>
            <person name="Saw J.H."/>
            <person name="Jorgensen S.L."/>
            <person name="Zaremba-Niedzwiedzka K."/>
            <person name="Martijn J."/>
            <person name="Lind A.E."/>
            <person name="van Eijk R."/>
            <person name="Schleper C."/>
            <person name="Guy L."/>
            <person name="Ettema T.J."/>
        </authorList>
    </citation>
    <scope>NUCLEOTIDE SEQUENCE</scope>
</reference>
<dbReference type="AlphaFoldDB" id="A0A0F8ZQK4"/>
<organism evidence="2">
    <name type="scientific">marine sediment metagenome</name>
    <dbReference type="NCBI Taxonomy" id="412755"/>
    <lineage>
        <taxon>unclassified sequences</taxon>
        <taxon>metagenomes</taxon>
        <taxon>ecological metagenomes</taxon>
    </lineage>
</organism>
<evidence type="ECO:0000313" key="2">
    <source>
        <dbReference type="EMBL" id="KKK88285.1"/>
    </source>
</evidence>
<feature type="region of interest" description="Disordered" evidence="1">
    <location>
        <begin position="51"/>
        <end position="89"/>
    </location>
</feature>
<dbReference type="EMBL" id="LAZR01050024">
    <property type="protein sequence ID" value="KKK88285.1"/>
    <property type="molecule type" value="Genomic_DNA"/>
</dbReference>
<gene>
    <name evidence="2" type="ORF">LCGC14_2744710</name>
</gene>
<feature type="non-terminal residue" evidence="2">
    <location>
        <position position="1"/>
    </location>
</feature>
<dbReference type="Pfam" id="PF00353">
    <property type="entry name" value="HemolysinCabind"/>
    <property type="match status" value="1"/>
</dbReference>
<dbReference type="PROSITE" id="PS00330">
    <property type="entry name" value="HEMOLYSIN_CALCIUM"/>
    <property type="match status" value="1"/>
</dbReference>
<proteinExistence type="predicted"/>
<dbReference type="GO" id="GO:0005509">
    <property type="term" value="F:calcium ion binding"/>
    <property type="evidence" value="ECO:0007669"/>
    <property type="project" value="InterPro"/>
</dbReference>